<dbReference type="CDD" id="cd05237">
    <property type="entry name" value="UDP_invert_4-6DH_SDR_e"/>
    <property type="match status" value="1"/>
</dbReference>
<name>Q3A5G6_SYNC1</name>
<dbReference type="InterPro" id="IPR003869">
    <property type="entry name" value="Polysac_CapD-like"/>
</dbReference>
<protein>
    <submittedName>
        <fullName evidence="4">UDP-N-acetylglucosamine 4,6-dehydratase and UDP-2-acetamido-2,6-dideoxy-alpha-D-xylo-4-hexulose 5-epimerase</fullName>
    </submittedName>
</protein>
<evidence type="ECO:0000313" key="5">
    <source>
        <dbReference type="Proteomes" id="UP000002534"/>
    </source>
</evidence>
<evidence type="ECO:0000259" key="3">
    <source>
        <dbReference type="Pfam" id="PF02719"/>
    </source>
</evidence>
<dbReference type="InterPro" id="IPR020025">
    <property type="entry name" value="PseB"/>
</dbReference>
<keyword evidence="5" id="KW-1185">Reference proteome</keyword>
<dbReference type="PANTHER" id="PTHR43318">
    <property type="entry name" value="UDP-N-ACETYLGLUCOSAMINE 4,6-DEHYDRATASE"/>
    <property type="match status" value="1"/>
</dbReference>
<dbReference type="Pfam" id="PF02719">
    <property type="entry name" value="Polysacc_synt_2"/>
    <property type="match status" value="1"/>
</dbReference>
<dbReference type="HOGENOM" id="CLU_013560_4_1_7"/>
<dbReference type="Proteomes" id="UP000002534">
    <property type="component" value="Chromosome"/>
</dbReference>
<evidence type="ECO:0000256" key="1">
    <source>
        <dbReference type="ARBA" id="ARBA00007430"/>
    </source>
</evidence>
<accession>Q3A5G6</accession>
<evidence type="ECO:0000313" key="4">
    <source>
        <dbReference type="EMBL" id="ABA88391.1"/>
    </source>
</evidence>
<dbReference type="NCBIfam" id="TIGR03589">
    <property type="entry name" value="PseB"/>
    <property type="match status" value="1"/>
</dbReference>
<dbReference type="PANTHER" id="PTHR43318:SF2">
    <property type="entry name" value="UDP-N-ACETYLGLUCOSAMINE 4,6-DEHYDRATASE (INVERTING)"/>
    <property type="match status" value="1"/>
</dbReference>
<reference evidence="5" key="1">
    <citation type="submission" date="2005-10" db="EMBL/GenBank/DDBJ databases">
        <title>Complete sequence of Pelobacter carbinolicus DSM 2380.</title>
        <authorList>
            <person name="Copeland A."/>
            <person name="Lucas S."/>
            <person name="Lapidus A."/>
            <person name="Barry K."/>
            <person name="Detter J.C."/>
            <person name="Glavina T."/>
            <person name="Hammon N."/>
            <person name="Israni S."/>
            <person name="Pitluck S."/>
            <person name="Chertkov O."/>
            <person name="Schmutz J."/>
            <person name="Larimer F."/>
            <person name="Land M."/>
            <person name="Kyrpides N."/>
            <person name="Ivanova N."/>
            <person name="Richardson P."/>
        </authorList>
    </citation>
    <scope>NUCLEOTIDE SEQUENCE [LARGE SCALE GENOMIC DNA]</scope>
    <source>
        <strain evidence="5">DSM 2380 / NBRC 103641 / GraBd1</strain>
    </source>
</reference>
<reference evidence="4 5" key="2">
    <citation type="journal article" date="2012" name="BMC Genomics">
        <title>The genome of Pelobacter carbinolicus reveals surprising metabolic capabilities and physiological features.</title>
        <authorList>
            <person name="Aklujkar M."/>
            <person name="Haveman S.A."/>
            <person name="Didonato R.Jr."/>
            <person name="Chertkov O."/>
            <person name="Han C.S."/>
            <person name="Land M.L."/>
            <person name="Brown P."/>
            <person name="Lovley D.R."/>
        </authorList>
    </citation>
    <scope>NUCLEOTIDE SEQUENCE [LARGE SCALE GENOMIC DNA]</scope>
    <source>
        <strain evidence="5">DSM 2380 / NBRC 103641 / GraBd1</strain>
    </source>
</reference>
<sequence length="356" mass="39973">MLTGKSILVTGGTGSFGRAFTRTVLTRYPDIKRLVILSRDELKQFEMAEDFPREKYPQLRFFIGDVRDIHRLQRALEGVDIVVHAAAMKQVPAAEYNPFECIQTNVLGAQNVIDACFDNKVKQVVALSTDKAAGPINLYGATKLCSDKLFVAANNMRGSRDIRLSVVRYGNVMGSRGSVIPFFLKKKHAGESLPITDERMTRFNISLKKGVDMVLDALERMWGGEIFVPKIPSYRITDVAAAIAPELSTEIVGIRPGEKLHEEMITETDAYNTIEFDNYFVILPSMRLWDVDAFIRKYDGRRCHPGFKYNSGTNTDWLSVEQLRDLIDTHVHSKPSENQGVSLSWTQNSSPMAASN</sequence>
<evidence type="ECO:0000256" key="2">
    <source>
        <dbReference type="SAM" id="MobiDB-lite"/>
    </source>
</evidence>
<dbReference type="RefSeq" id="WP_011340860.1">
    <property type="nucleotide sequence ID" value="NC_007498.2"/>
</dbReference>
<feature type="region of interest" description="Disordered" evidence="2">
    <location>
        <begin position="333"/>
        <end position="356"/>
    </location>
</feature>
<feature type="compositionally biased region" description="Polar residues" evidence="2">
    <location>
        <begin position="336"/>
        <end position="356"/>
    </location>
</feature>
<dbReference type="InterPro" id="IPR036291">
    <property type="entry name" value="NAD(P)-bd_dom_sf"/>
</dbReference>
<dbReference type="SUPFAM" id="SSF51735">
    <property type="entry name" value="NAD(P)-binding Rossmann-fold domains"/>
    <property type="match status" value="1"/>
</dbReference>
<dbReference type="InterPro" id="IPR051203">
    <property type="entry name" value="Polysaccharide_Synthase-Rel"/>
</dbReference>
<dbReference type="KEGG" id="pca:Pcar_1142"/>
<comment type="similarity">
    <text evidence="1">Belongs to the polysaccharide synthase family.</text>
</comment>
<organism evidence="4 5">
    <name type="scientific">Syntrophotalea carbinolica (strain DSM 2380 / NBRC 103641 / GraBd1)</name>
    <name type="common">Pelobacter carbinolicus</name>
    <dbReference type="NCBI Taxonomy" id="338963"/>
    <lineage>
        <taxon>Bacteria</taxon>
        <taxon>Pseudomonadati</taxon>
        <taxon>Thermodesulfobacteriota</taxon>
        <taxon>Desulfuromonadia</taxon>
        <taxon>Desulfuromonadales</taxon>
        <taxon>Syntrophotaleaceae</taxon>
        <taxon>Syntrophotalea</taxon>
    </lineage>
</organism>
<dbReference type="eggNOG" id="COG1086">
    <property type="taxonomic scope" value="Bacteria"/>
</dbReference>
<dbReference type="Gene3D" id="3.40.50.720">
    <property type="entry name" value="NAD(P)-binding Rossmann-like Domain"/>
    <property type="match status" value="1"/>
</dbReference>
<dbReference type="AlphaFoldDB" id="Q3A5G6"/>
<dbReference type="OrthoDB" id="9769113at2"/>
<dbReference type="EMBL" id="CP000142">
    <property type="protein sequence ID" value="ABA88391.1"/>
    <property type="molecule type" value="Genomic_DNA"/>
</dbReference>
<feature type="domain" description="Polysaccharide biosynthesis protein CapD-like" evidence="3">
    <location>
        <begin position="7"/>
        <end position="282"/>
    </location>
</feature>
<dbReference type="STRING" id="338963.Pcar_1142"/>
<gene>
    <name evidence="4" type="primary">pseB</name>
    <name evidence="4" type="ordered locus">Pcar_1142</name>
</gene>
<proteinExistence type="inferred from homology"/>